<gene>
    <name evidence="16" type="ORF">H8702_08495</name>
</gene>
<evidence type="ECO:0000256" key="5">
    <source>
        <dbReference type="ARBA" id="ARBA00022806"/>
    </source>
</evidence>
<dbReference type="EMBL" id="JACRTL010000004">
    <property type="protein sequence ID" value="MBC8611151.1"/>
    <property type="molecule type" value="Genomic_DNA"/>
</dbReference>
<dbReference type="GO" id="GO:0005524">
    <property type="term" value="F:ATP binding"/>
    <property type="evidence" value="ECO:0007669"/>
    <property type="project" value="UniProtKB-UniRule"/>
</dbReference>
<dbReference type="Gene3D" id="1.10.486.10">
    <property type="entry name" value="PCRA, domain 4"/>
    <property type="match status" value="1"/>
</dbReference>
<dbReference type="Proteomes" id="UP000632659">
    <property type="component" value="Unassembled WGS sequence"/>
</dbReference>
<keyword evidence="3 13" id="KW-0547">Nucleotide-binding</keyword>
<protein>
    <recommendedName>
        <fullName evidence="2">ATP-dependent DNA helicase PcrA</fullName>
        <ecNumber evidence="10">5.6.2.4</ecNumber>
    </recommendedName>
    <alternativeName>
        <fullName evidence="11">DNA 3'-5' helicase PcrA</fullName>
    </alternativeName>
</protein>
<dbReference type="SUPFAM" id="SSF52540">
    <property type="entry name" value="P-loop containing nucleoside triphosphate hydrolases"/>
    <property type="match status" value="1"/>
</dbReference>
<evidence type="ECO:0000256" key="8">
    <source>
        <dbReference type="ARBA" id="ARBA00023235"/>
    </source>
</evidence>
<proteinExistence type="inferred from homology"/>
<evidence type="ECO:0000256" key="12">
    <source>
        <dbReference type="ARBA" id="ARBA00048988"/>
    </source>
</evidence>
<evidence type="ECO:0000313" key="16">
    <source>
        <dbReference type="EMBL" id="MBC8611151.1"/>
    </source>
</evidence>
<dbReference type="EC" id="5.6.2.4" evidence="10"/>
<evidence type="ECO:0000259" key="14">
    <source>
        <dbReference type="PROSITE" id="PS51198"/>
    </source>
</evidence>
<dbReference type="GO" id="GO:0005829">
    <property type="term" value="C:cytosol"/>
    <property type="evidence" value="ECO:0007669"/>
    <property type="project" value="TreeGrafter"/>
</dbReference>
<dbReference type="Pfam" id="PF00580">
    <property type="entry name" value="UvrD-helicase"/>
    <property type="match status" value="2"/>
</dbReference>
<dbReference type="GO" id="GO:0000725">
    <property type="term" value="P:recombinational repair"/>
    <property type="evidence" value="ECO:0007669"/>
    <property type="project" value="TreeGrafter"/>
</dbReference>
<evidence type="ECO:0000256" key="6">
    <source>
        <dbReference type="ARBA" id="ARBA00022840"/>
    </source>
</evidence>
<dbReference type="CDD" id="cd17932">
    <property type="entry name" value="DEXQc_UvrD"/>
    <property type="match status" value="1"/>
</dbReference>
<dbReference type="Gene3D" id="3.40.50.300">
    <property type="entry name" value="P-loop containing nucleotide triphosphate hydrolases"/>
    <property type="match status" value="3"/>
</dbReference>
<name>A0A8J6P1G6_9FIRM</name>
<feature type="domain" description="UvrD-like helicase ATP-binding" evidence="14">
    <location>
        <begin position="19"/>
        <end position="340"/>
    </location>
</feature>
<comment type="catalytic activity">
    <reaction evidence="12">
        <text>ATP + H2O = ADP + phosphate + H(+)</text>
        <dbReference type="Rhea" id="RHEA:13065"/>
        <dbReference type="ChEBI" id="CHEBI:15377"/>
        <dbReference type="ChEBI" id="CHEBI:15378"/>
        <dbReference type="ChEBI" id="CHEBI:30616"/>
        <dbReference type="ChEBI" id="CHEBI:43474"/>
        <dbReference type="ChEBI" id="CHEBI:456216"/>
        <dbReference type="EC" id="5.6.2.4"/>
    </reaction>
</comment>
<evidence type="ECO:0000256" key="9">
    <source>
        <dbReference type="ARBA" id="ARBA00034617"/>
    </source>
</evidence>
<comment type="caution">
    <text evidence="16">The sequence shown here is derived from an EMBL/GenBank/DDBJ whole genome shotgun (WGS) entry which is preliminary data.</text>
</comment>
<evidence type="ECO:0000256" key="1">
    <source>
        <dbReference type="ARBA" id="ARBA00009922"/>
    </source>
</evidence>
<feature type="binding site" evidence="13">
    <location>
        <begin position="40"/>
        <end position="47"/>
    </location>
    <ligand>
        <name>ATP</name>
        <dbReference type="ChEBI" id="CHEBI:30616"/>
    </ligand>
</feature>
<dbReference type="FunFam" id="1.10.486.10:FF:000003">
    <property type="entry name" value="ATP-dependent DNA helicase"/>
    <property type="match status" value="1"/>
</dbReference>
<dbReference type="GO" id="GO:0003677">
    <property type="term" value="F:DNA binding"/>
    <property type="evidence" value="ECO:0007669"/>
    <property type="project" value="UniProtKB-KW"/>
</dbReference>
<keyword evidence="4 13" id="KW-0378">Hydrolase</keyword>
<keyword evidence="7" id="KW-0238">DNA-binding</keyword>
<dbReference type="PANTHER" id="PTHR11070">
    <property type="entry name" value="UVRD / RECB / PCRA DNA HELICASE FAMILY MEMBER"/>
    <property type="match status" value="1"/>
</dbReference>
<dbReference type="InterPro" id="IPR000212">
    <property type="entry name" value="DNA_helicase_UvrD/REP"/>
</dbReference>
<evidence type="ECO:0000256" key="7">
    <source>
        <dbReference type="ARBA" id="ARBA00023125"/>
    </source>
</evidence>
<dbReference type="PANTHER" id="PTHR11070:SF2">
    <property type="entry name" value="ATP-DEPENDENT DNA HELICASE SRS2"/>
    <property type="match status" value="1"/>
</dbReference>
<sequence>MIEQQYFSLKREILESEYHFLNEQQREAVYRVNGPLLILAGAGSGKTTVLVNRIGHLLEFGNAWFDDTLPYDLCEDDIAFLKDYAAGNKENRERMVSLLASPTVSPWNVLAITFTNKAANELKERLTQRLGDRGADVRSGTFHSICVRILRREISALGYTSSFTIYDTDDSVRVMKDCLADLGVSDKMFPPKSCLGEISRRKDSMQTPEQFMAEAESDFRLKTIANLYGQYQKRLKASNAVDFDDIILLTVQLFEQFPDVLDHYQNLYKYILVDEYQDTNQLQYRLVSLLSRKHQNLCVVGDDDQSIYRFRGATIENILSFEHQFQNAVVIRLEQNYRSTQNILDAANAVIKHNLGRKGKNLWTDNGEGDKITLFRGRDDYEESRFVTDVIQEDVQNGMCFADHAILYRMNAQSNQIERALIKSGIDYKIVGGTKFFERKEIKDVLAYFQVINNHADSVRLKRIINEPKRGIGGSTVKAVESISLQTGISMFEVMRTADEYGVLSKKARVLQEFVDMIEEMSELALSLPLDELLDELMEHTGYRIALMAQGVEGRVRLENIEELKSNLVKYSEENGEDATLSGFLEEVSLYTDLDSMNASDDKVILMTIHSAKGLEFPVVFLIGMEDGIFPSYNSMQSQEEIEEERRLAYVGITRAKQRLYVTNAGQRMMFGNTSRNLPSRFIKELPQEVLECKDNTVRMYQQASAQAVPRRAVEPKPAAGLSGFTPKRETVAVDFAPGDTVRHKVFGTGMVLSLTPMGNDTLVEVAFDKVGTKKIMANFAKLLKV</sequence>
<dbReference type="InterPro" id="IPR013986">
    <property type="entry name" value="DExx_box_DNA_helicase_dom_sf"/>
</dbReference>
<dbReference type="AlphaFoldDB" id="A0A8J6P1G6"/>
<dbReference type="InterPro" id="IPR014016">
    <property type="entry name" value="UvrD-like_ATP-bd"/>
</dbReference>
<dbReference type="GO" id="GO:0009314">
    <property type="term" value="P:response to radiation"/>
    <property type="evidence" value="ECO:0007669"/>
    <property type="project" value="UniProtKB-ARBA"/>
</dbReference>
<dbReference type="CDD" id="cd18807">
    <property type="entry name" value="SF1_C_UvrD"/>
    <property type="match status" value="1"/>
</dbReference>
<keyword evidence="5 13" id="KW-0347">Helicase</keyword>
<keyword evidence="6 13" id="KW-0067">ATP-binding</keyword>
<dbReference type="PROSITE" id="PS51217">
    <property type="entry name" value="UVRD_HELICASE_CTER"/>
    <property type="match status" value="1"/>
</dbReference>
<dbReference type="GO" id="GO:0043138">
    <property type="term" value="F:3'-5' DNA helicase activity"/>
    <property type="evidence" value="ECO:0007669"/>
    <property type="project" value="UniProtKB-EC"/>
</dbReference>
<dbReference type="RefSeq" id="WP_187536546.1">
    <property type="nucleotide sequence ID" value="NZ_JACRTL010000004.1"/>
</dbReference>
<evidence type="ECO:0000313" key="17">
    <source>
        <dbReference type="Proteomes" id="UP000632659"/>
    </source>
</evidence>
<evidence type="ECO:0000256" key="2">
    <source>
        <dbReference type="ARBA" id="ARBA00014807"/>
    </source>
</evidence>
<evidence type="ECO:0000256" key="13">
    <source>
        <dbReference type="PROSITE-ProRule" id="PRU00560"/>
    </source>
</evidence>
<dbReference type="GO" id="GO:0016787">
    <property type="term" value="F:hydrolase activity"/>
    <property type="evidence" value="ECO:0007669"/>
    <property type="project" value="UniProtKB-UniRule"/>
</dbReference>
<dbReference type="PROSITE" id="PS51198">
    <property type="entry name" value="UVRD_HELICASE_ATP_BIND"/>
    <property type="match status" value="1"/>
</dbReference>
<evidence type="ECO:0000256" key="4">
    <source>
        <dbReference type="ARBA" id="ARBA00022801"/>
    </source>
</evidence>
<keyword evidence="8" id="KW-0413">Isomerase</keyword>
<comment type="catalytic activity">
    <reaction evidence="9">
        <text>Couples ATP hydrolysis with the unwinding of duplex DNA by translocating in the 3'-5' direction.</text>
        <dbReference type="EC" id="5.6.2.4"/>
    </reaction>
</comment>
<dbReference type="GO" id="GO:0033202">
    <property type="term" value="C:DNA helicase complex"/>
    <property type="evidence" value="ECO:0007669"/>
    <property type="project" value="TreeGrafter"/>
</dbReference>
<dbReference type="Pfam" id="PF21196">
    <property type="entry name" value="PcrA_UvrD_tudor"/>
    <property type="match status" value="1"/>
</dbReference>
<evidence type="ECO:0000256" key="10">
    <source>
        <dbReference type="ARBA" id="ARBA00034808"/>
    </source>
</evidence>
<accession>A0A8J6P1G6</accession>
<keyword evidence="17" id="KW-1185">Reference proteome</keyword>
<comment type="similarity">
    <text evidence="1">Belongs to the helicase family. UvrD subfamily.</text>
</comment>
<dbReference type="InterPro" id="IPR027417">
    <property type="entry name" value="P-loop_NTPase"/>
</dbReference>
<feature type="domain" description="UvrD-like helicase C-terminal" evidence="15">
    <location>
        <begin position="341"/>
        <end position="614"/>
    </location>
</feature>
<evidence type="ECO:0000259" key="15">
    <source>
        <dbReference type="PROSITE" id="PS51217"/>
    </source>
</evidence>
<reference evidence="16" key="1">
    <citation type="submission" date="2020-08" db="EMBL/GenBank/DDBJ databases">
        <title>Genome public.</title>
        <authorList>
            <person name="Liu C."/>
            <person name="Sun Q."/>
        </authorList>
    </citation>
    <scope>NUCLEOTIDE SEQUENCE</scope>
    <source>
        <strain evidence="16">NSJ-15</strain>
    </source>
</reference>
<organism evidence="16 17">
    <name type="scientific">Massiliimalia timonensis</name>
    <dbReference type="NCBI Taxonomy" id="1987501"/>
    <lineage>
        <taxon>Bacteria</taxon>
        <taxon>Bacillati</taxon>
        <taxon>Bacillota</taxon>
        <taxon>Clostridia</taxon>
        <taxon>Eubacteriales</taxon>
        <taxon>Oscillospiraceae</taxon>
        <taxon>Massiliimalia</taxon>
    </lineage>
</organism>
<dbReference type="Pfam" id="PF13361">
    <property type="entry name" value="UvrD_C"/>
    <property type="match status" value="1"/>
</dbReference>
<evidence type="ECO:0000256" key="3">
    <source>
        <dbReference type="ARBA" id="ARBA00022741"/>
    </source>
</evidence>
<evidence type="ECO:0000256" key="11">
    <source>
        <dbReference type="ARBA" id="ARBA00034900"/>
    </source>
</evidence>
<dbReference type="FunFam" id="1.10.10.160:FF:000001">
    <property type="entry name" value="ATP-dependent DNA helicase"/>
    <property type="match status" value="1"/>
</dbReference>
<dbReference type="InterPro" id="IPR014017">
    <property type="entry name" value="DNA_helicase_UvrD-like_C"/>
</dbReference>
<dbReference type="Gene3D" id="1.10.10.160">
    <property type="match status" value="1"/>
</dbReference>